<dbReference type="AlphaFoldDB" id="A0A1R1YQW3"/>
<feature type="compositionally biased region" description="Low complexity" evidence="1">
    <location>
        <begin position="48"/>
        <end position="92"/>
    </location>
</feature>
<keyword evidence="4" id="KW-1185">Reference proteome</keyword>
<organism evidence="3 4">
    <name type="scientific">Smittium culicis</name>
    <dbReference type="NCBI Taxonomy" id="133412"/>
    <lineage>
        <taxon>Eukaryota</taxon>
        <taxon>Fungi</taxon>
        <taxon>Fungi incertae sedis</taxon>
        <taxon>Zoopagomycota</taxon>
        <taxon>Kickxellomycotina</taxon>
        <taxon>Harpellomycetes</taxon>
        <taxon>Harpellales</taxon>
        <taxon>Legeriomycetaceae</taxon>
        <taxon>Smittium</taxon>
    </lineage>
</organism>
<evidence type="ECO:0000256" key="1">
    <source>
        <dbReference type="SAM" id="MobiDB-lite"/>
    </source>
</evidence>
<dbReference type="Proteomes" id="UP000187429">
    <property type="component" value="Unassembled WGS sequence"/>
</dbReference>
<evidence type="ECO:0000313" key="3">
    <source>
        <dbReference type="EMBL" id="OMJ29299.1"/>
    </source>
</evidence>
<evidence type="ECO:0000256" key="2">
    <source>
        <dbReference type="SAM" id="SignalP"/>
    </source>
</evidence>
<feature type="region of interest" description="Disordered" evidence="1">
    <location>
        <begin position="48"/>
        <end position="101"/>
    </location>
</feature>
<dbReference type="OrthoDB" id="5687753at2759"/>
<protein>
    <submittedName>
        <fullName evidence="3">Uncharacterized protein</fullName>
    </submittedName>
</protein>
<reference evidence="4" key="1">
    <citation type="submission" date="2017-01" db="EMBL/GenBank/DDBJ databases">
        <authorList>
            <person name="Wang Y."/>
            <person name="White M."/>
            <person name="Kvist S."/>
            <person name="Moncalvo J.-M."/>
        </authorList>
    </citation>
    <scope>NUCLEOTIDE SEQUENCE [LARGE SCALE GENOMIC DNA]</scope>
    <source>
        <strain evidence="4">ID-206-W2</strain>
    </source>
</reference>
<accession>A0A1R1YQW3</accession>
<evidence type="ECO:0000313" key="4">
    <source>
        <dbReference type="Proteomes" id="UP000187429"/>
    </source>
</evidence>
<comment type="caution">
    <text evidence="3">The sequence shown here is derived from an EMBL/GenBank/DDBJ whole genome shotgun (WGS) entry which is preliminary data.</text>
</comment>
<feature type="chain" id="PRO_5012412979" evidence="2">
    <location>
        <begin position="18"/>
        <end position="122"/>
    </location>
</feature>
<sequence>MKFFAVLALSTAVIVSATPQQAKDSAPYDSLKKDIDAYLRQATLTTTSTSAGTGASASGGSATTNTKETNSFSKSASESKNSTASSSKSQTGGSAGKMGSVNSGILNLVVVGASLMALGSLV</sequence>
<feature type="signal peptide" evidence="2">
    <location>
        <begin position="1"/>
        <end position="17"/>
    </location>
</feature>
<keyword evidence="2" id="KW-0732">Signal</keyword>
<gene>
    <name evidence="3" type="ORF">AYI69_g1210</name>
</gene>
<proteinExistence type="predicted"/>
<name>A0A1R1YQW3_9FUNG</name>
<dbReference type="EMBL" id="LSSM01000326">
    <property type="protein sequence ID" value="OMJ29299.1"/>
    <property type="molecule type" value="Genomic_DNA"/>
</dbReference>